<dbReference type="InterPro" id="IPR011742">
    <property type="entry name" value="CRISPR-assoc_prot_TM1812"/>
</dbReference>
<evidence type="ECO:0000313" key="2">
    <source>
        <dbReference type="Proteomes" id="UP000184335"/>
    </source>
</evidence>
<dbReference type="AlphaFoldDB" id="A0A1M6DJY7"/>
<organism evidence="1 2">
    <name type="scientific">Cruoricaptor ignavus</name>
    <dbReference type="NCBI Taxonomy" id="1118202"/>
    <lineage>
        <taxon>Bacteria</taxon>
        <taxon>Pseudomonadati</taxon>
        <taxon>Bacteroidota</taxon>
        <taxon>Flavobacteriia</taxon>
        <taxon>Flavobacteriales</taxon>
        <taxon>Weeksellaceae</taxon>
        <taxon>Cruoricaptor</taxon>
    </lineage>
</organism>
<reference evidence="1 2" key="1">
    <citation type="submission" date="2016-11" db="EMBL/GenBank/DDBJ databases">
        <authorList>
            <person name="Jaros S."/>
            <person name="Januszkiewicz K."/>
            <person name="Wedrychowicz H."/>
        </authorList>
    </citation>
    <scope>NUCLEOTIDE SEQUENCE [LARGE SCALE GENOMIC DNA]</scope>
    <source>
        <strain evidence="1 2">DSM 25479</strain>
    </source>
</reference>
<accession>A0A1M6DJY7</accession>
<dbReference type="NCBIfam" id="TIGR02221">
    <property type="entry name" value="cas_TM1812"/>
    <property type="match status" value="1"/>
</dbReference>
<dbReference type="OrthoDB" id="9777703at2"/>
<dbReference type="InterPro" id="IPR013383">
    <property type="entry name" value="CRISPR-assoc_prot_DxTHG_CS"/>
</dbReference>
<dbReference type="RefSeq" id="WP_073178982.1">
    <property type="nucleotide sequence ID" value="NZ_FQYI01000004.1"/>
</dbReference>
<evidence type="ECO:0000313" key="1">
    <source>
        <dbReference type="EMBL" id="SHI73480.1"/>
    </source>
</evidence>
<dbReference type="EMBL" id="FQYI01000004">
    <property type="protein sequence ID" value="SHI73480.1"/>
    <property type="molecule type" value="Genomic_DNA"/>
</dbReference>
<proteinExistence type="predicted"/>
<keyword evidence="2" id="KW-1185">Reference proteome</keyword>
<sequence>MSRTVFLSFLGTTDYALCCYLLNGKKSRVVKFVQNAFIELLNIDFDNHYIFCTDAAEENYGKLTQEGEQEFTKVKIPDGNSEQQIWEIFDVVFKQLKDDDEIVLDITHGFRSLPMLGIVLMQYAKFLKNIKVTGIYYGAFEVLGPKYLVEKNIPNPEDREAPIFDLTPFSALQDWTVAANNFIKLGNADKFAELANESVKGIGSSEAALIGNIATNLSIVSQNFLTNRGSSIYRFSEGVEIVNDIYKLEKSNILPPFVPIVHNIKTAIADFKSQSSKNIMLGVQWCVDKGLTQQGITQLQEGIITMLCEEVDRDFKEEENRNLISQYLQFGRKPKEKWKFELAKAENEDSIEILNQIEDIKTISGIFSKLTKARNDINHGGFRPNDDDFQILLNESFMKIKDIFNAPQPL</sequence>
<gene>
    <name evidence="1" type="ORF">SAMN05443429_1042</name>
</gene>
<protein>
    <submittedName>
        <fullName evidence="1">CRISPR-associated protein, TM1812 family</fullName>
    </submittedName>
</protein>
<name>A0A1M6DJY7_9FLAO</name>
<dbReference type="CDD" id="cd09732">
    <property type="entry name" value="Csx1_III-U"/>
    <property type="match status" value="1"/>
</dbReference>
<dbReference type="SUPFAM" id="SSF160980">
    <property type="entry name" value="SSO1389-like"/>
    <property type="match status" value="1"/>
</dbReference>
<dbReference type="STRING" id="1118202.SAMN05443429_1042"/>
<dbReference type="Proteomes" id="UP000184335">
    <property type="component" value="Unassembled WGS sequence"/>
</dbReference>
<dbReference type="NCBIfam" id="TIGR02549">
    <property type="entry name" value="CRISPR_DxTHG"/>
    <property type="match status" value="1"/>
</dbReference>